<keyword evidence="1" id="KW-0812">Transmembrane</keyword>
<dbReference type="Proteomes" id="UP000199220">
    <property type="component" value="Unassembled WGS sequence"/>
</dbReference>
<dbReference type="AlphaFoldDB" id="A0A1H5D1M8"/>
<dbReference type="RefSeq" id="WP_089771575.1">
    <property type="nucleotide sequence ID" value="NZ_FNTX01000001.1"/>
</dbReference>
<accession>A0A1H5D1M8</accession>
<dbReference type="OrthoDB" id="9942267at2"/>
<name>A0A1H5D1M8_9MICO</name>
<feature type="transmembrane region" description="Helical" evidence="1">
    <location>
        <begin position="48"/>
        <end position="65"/>
    </location>
</feature>
<evidence type="ECO:0000256" key="1">
    <source>
        <dbReference type="SAM" id="Phobius"/>
    </source>
</evidence>
<feature type="transmembrane region" description="Helical" evidence="1">
    <location>
        <begin position="20"/>
        <end position="42"/>
    </location>
</feature>
<dbReference type="STRING" id="648782.SAMN04488554_0542"/>
<keyword evidence="1" id="KW-1133">Transmembrane helix</keyword>
<evidence type="ECO:0000313" key="3">
    <source>
        <dbReference type="Proteomes" id="UP000199220"/>
    </source>
</evidence>
<keyword evidence="3" id="KW-1185">Reference proteome</keyword>
<feature type="transmembrane region" description="Helical" evidence="1">
    <location>
        <begin position="72"/>
        <end position="94"/>
    </location>
</feature>
<reference evidence="3" key="1">
    <citation type="submission" date="2016-10" db="EMBL/GenBank/DDBJ databases">
        <authorList>
            <person name="Varghese N."/>
            <person name="Submissions S."/>
        </authorList>
    </citation>
    <scope>NUCLEOTIDE SEQUENCE [LARGE SCALE GENOMIC DNA]</scope>
    <source>
        <strain evidence="3">DSM 21368</strain>
    </source>
</reference>
<sequence>MASVARGEISRPHPVADTLLAATGMLLMIAQVPFFLSIGILAPLTGRVVLIAAWLLLATLGLHWFRDHPARVLGLAMVMGVFWYTAGVLAEGWLDWTV</sequence>
<keyword evidence="1" id="KW-0472">Membrane</keyword>
<dbReference type="EMBL" id="FNTX01000001">
    <property type="protein sequence ID" value="SED72837.1"/>
    <property type="molecule type" value="Genomic_DNA"/>
</dbReference>
<organism evidence="2 3">
    <name type="scientific">Ruania alba</name>
    <dbReference type="NCBI Taxonomy" id="648782"/>
    <lineage>
        <taxon>Bacteria</taxon>
        <taxon>Bacillati</taxon>
        <taxon>Actinomycetota</taxon>
        <taxon>Actinomycetes</taxon>
        <taxon>Micrococcales</taxon>
        <taxon>Ruaniaceae</taxon>
        <taxon>Ruania</taxon>
    </lineage>
</organism>
<proteinExistence type="predicted"/>
<gene>
    <name evidence="2" type="ORF">SAMN04488554_0542</name>
</gene>
<protein>
    <submittedName>
        <fullName evidence="2">Uncharacterized protein</fullName>
    </submittedName>
</protein>
<evidence type="ECO:0000313" key="2">
    <source>
        <dbReference type="EMBL" id="SED72837.1"/>
    </source>
</evidence>